<dbReference type="InterPro" id="IPR018060">
    <property type="entry name" value="HTH_AraC"/>
</dbReference>
<evidence type="ECO:0000256" key="3">
    <source>
        <dbReference type="ARBA" id="ARBA00023163"/>
    </source>
</evidence>
<dbReference type="PANTHER" id="PTHR43280:SF2">
    <property type="entry name" value="HTH-TYPE TRANSCRIPTIONAL REGULATOR EXSA"/>
    <property type="match status" value="1"/>
</dbReference>
<dbReference type="GO" id="GO:0003700">
    <property type="term" value="F:DNA-binding transcription factor activity"/>
    <property type="evidence" value="ECO:0007669"/>
    <property type="project" value="InterPro"/>
</dbReference>
<name>A0A844G4Q5_9BACT</name>
<dbReference type="InterPro" id="IPR037923">
    <property type="entry name" value="HTH-like"/>
</dbReference>
<accession>A0A844G4Q5</accession>
<reference evidence="5 6" key="1">
    <citation type="submission" date="2019-08" db="EMBL/GenBank/DDBJ databases">
        <title>In-depth cultivation of the pig gut microbiome towards novel bacterial diversity and tailored functional studies.</title>
        <authorList>
            <person name="Wylensek D."/>
            <person name="Hitch T.C.A."/>
            <person name="Clavel T."/>
        </authorList>
    </citation>
    <scope>NUCLEOTIDE SEQUENCE [LARGE SCALE GENOMIC DNA]</scope>
    <source>
        <strain evidence="5 6">BBE-744-WT-12</strain>
    </source>
</reference>
<organism evidence="5 6">
    <name type="scientific">Victivallis lenta</name>
    <dbReference type="NCBI Taxonomy" id="2606640"/>
    <lineage>
        <taxon>Bacteria</taxon>
        <taxon>Pseudomonadati</taxon>
        <taxon>Lentisphaerota</taxon>
        <taxon>Lentisphaeria</taxon>
        <taxon>Victivallales</taxon>
        <taxon>Victivallaceae</taxon>
        <taxon>Victivallis</taxon>
    </lineage>
</organism>
<feature type="domain" description="HTH araC/xylS-type" evidence="4">
    <location>
        <begin position="213"/>
        <end position="311"/>
    </location>
</feature>
<evidence type="ECO:0000256" key="2">
    <source>
        <dbReference type="ARBA" id="ARBA00023125"/>
    </source>
</evidence>
<sequence>MPLLFMIILSRLLTFVLYRYIIYNNTLRGNGIFGKKMSILRKIEQFNELCVVCFPFEGDERLYMPLCGMTYCRPNYALGRRASRECVLEYIVSGRGEFTTERCRCFPAQGDIYIAHRGSTYSYRTDPDDCWVKIWFNIQGTLIDDLLRLYRLEHVEYIPNSGQEELFRGCLEQMQGNTGSAHETATLVAHKLVYGIARQLYSDAPACRNPIAAELKSWIERNAVRTLSLPELSRKFGYSPSQLIRIFQREYGETPYQYFLKKKLELAAVMLRNTGKSVKEIAFTLEFSDAYYFSNIFKRHYGISPRDFRQL</sequence>
<dbReference type="PROSITE" id="PS01124">
    <property type="entry name" value="HTH_ARAC_FAMILY_2"/>
    <property type="match status" value="1"/>
</dbReference>
<dbReference type="Pfam" id="PF12833">
    <property type="entry name" value="HTH_18"/>
    <property type="match status" value="1"/>
</dbReference>
<evidence type="ECO:0000259" key="4">
    <source>
        <dbReference type="PROSITE" id="PS01124"/>
    </source>
</evidence>
<gene>
    <name evidence="5" type="ORF">FYJ85_13800</name>
</gene>
<proteinExistence type="predicted"/>
<dbReference type="SMART" id="SM00342">
    <property type="entry name" value="HTH_ARAC"/>
    <property type="match status" value="1"/>
</dbReference>
<evidence type="ECO:0000256" key="1">
    <source>
        <dbReference type="ARBA" id="ARBA00023015"/>
    </source>
</evidence>
<dbReference type="PRINTS" id="PR00032">
    <property type="entry name" value="HTHARAC"/>
</dbReference>
<dbReference type="SUPFAM" id="SSF51215">
    <property type="entry name" value="Regulatory protein AraC"/>
    <property type="match status" value="1"/>
</dbReference>
<dbReference type="InterPro" id="IPR020449">
    <property type="entry name" value="Tscrpt_reg_AraC-type_HTH"/>
</dbReference>
<dbReference type="PANTHER" id="PTHR43280">
    <property type="entry name" value="ARAC-FAMILY TRANSCRIPTIONAL REGULATOR"/>
    <property type="match status" value="1"/>
</dbReference>
<dbReference type="AlphaFoldDB" id="A0A844G4Q5"/>
<dbReference type="Gene3D" id="1.10.10.60">
    <property type="entry name" value="Homeodomain-like"/>
    <property type="match status" value="2"/>
</dbReference>
<keyword evidence="3" id="KW-0804">Transcription</keyword>
<dbReference type="Proteomes" id="UP000435649">
    <property type="component" value="Unassembled WGS sequence"/>
</dbReference>
<dbReference type="EMBL" id="VUNS01000015">
    <property type="protein sequence ID" value="MST98113.1"/>
    <property type="molecule type" value="Genomic_DNA"/>
</dbReference>
<comment type="caution">
    <text evidence="5">The sequence shown here is derived from an EMBL/GenBank/DDBJ whole genome shotgun (WGS) entry which is preliminary data.</text>
</comment>
<dbReference type="Pfam" id="PF02311">
    <property type="entry name" value="AraC_binding"/>
    <property type="match status" value="1"/>
</dbReference>
<dbReference type="GO" id="GO:0043565">
    <property type="term" value="F:sequence-specific DNA binding"/>
    <property type="evidence" value="ECO:0007669"/>
    <property type="project" value="InterPro"/>
</dbReference>
<evidence type="ECO:0000313" key="5">
    <source>
        <dbReference type="EMBL" id="MST98113.1"/>
    </source>
</evidence>
<keyword evidence="2" id="KW-0238">DNA-binding</keyword>
<keyword evidence="6" id="KW-1185">Reference proteome</keyword>
<evidence type="ECO:0000313" key="6">
    <source>
        <dbReference type="Proteomes" id="UP000435649"/>
    </source>
</evidence>
<dbReference type="InterPro" id="IPR009057">
    <property type="entry name" value="Homeodomain-like_sf"/>
</dbReference>
<dbReference type="SUPFAM" id="SSF46689">
    <property type="entry name" value="Homeodomain-like"/>
    <property type="match status" value="2"/>
</dbReference>
<keyword evidence="1" id="KW-0805">Transcription regulation</keyword>
<dbReference type="InterPro" id="IPR003313">
    <property type="entry name" value="AraC-bd"/>
</dbReference>
<protein>
    <submittedName>
        <fullName evidence="5">AraC family transcriptional regulator</fullName>
    </submittedName>
</protein>